<keyword evidence="2" id="KW-0282">Flagellum</keyword>
<dbReference type="NCBIfam" id="TIGR02530">
    <property type="entry name" value="flg_new"/>
    <property type="match status" value="1"/>
</dbReference>
<feature type="region of interest" description="Disordered" evidence="1">
    <location>
        <begin position="1"/>
        <end position="33"/>
    </location>
</feature>
<reference evidence="3" key="1">
    <citation type="submission" date="2017-02" db="EMBL/GenBank/DDBJ databases">
        <authorList>
            <person name="Varghese N."/>
            <person name="Submissions S."/>
        </authorList>
    </citation>
    <scope>NUCLEOTIDE SEQUENCE [LARGE SCALE GENOMIC DNA]</scope>
    <source>
        <strain evidence="3">ATCC BAA-73</strain>
    </source>
</reference>
<name>A0A1T4MBM7_9FIRM</name>
<dbReference type="RefSeq" id="WP_078809895.1">
    <property type="nucleotide sequence ID" value="NZ_FUWM01000010.1"/>
</dbReference>
<dbReference type="STRING" id="142842.SAMN02745118_01418"/>
<sequence length="130" mass="14797">MDNRIYSKRPIGPLQKPQQKQNNQVNKKQKKGSFNEIFQKELEHKTEIKFSGHAKKRLNARNINLTNNDLKKLEKAVTKAEDKGSKESLILVNKVGFVVSVENKTVITAVDNQSMKENVFTNIDSAVVMD</sequence>
<dbReference type="Pfam" id="PF12611">
    <property type="entry name" value="Flagellar_put"/>
    <property type="match status" value="1"/>
</dbReference>
<keyword evidence="3" id="KW-1185">Reference proteome</keyword>
<evidence type="ECO:0000313" key="2">
    <source>
        <dbReference type="EMBL" id="SJZ64281.1"/>
    </source>
</evidence>
<accession>A0A1T4MBM7</accession>
<keyword evidence="2" id="KW-0966">Cell projection</keyword>
<proteinExistence type="predicted"/>
<dbReference type="EMBL" id="FUWM01000010">
    <property type="protein sequence ID" value="SJZ64281.1"/>
    <property type="molecule type" value="Genomic_DNA"/>
</dbReference>
<feature type="compositionally biased region" description="Low complexity" evidence="1">
    <location>
        <begin position="15"/>
        <end position="26"/>
    </location>
</feature>
<protein>
    <submittedName>
        <fullName evidence="2">Flagellar operon protein</fullName>
    </submittedName>
</protein>
<dbReference type="Proteomes" id="UP000190625">
    <property type="component" value="Unassembled WGS sequence"/>
</dbReference>
<dbReference type="AlphaFoldDB" id="A0A1T4MBM7"/>
<gene>
    <name evidence="2" type="ORF">SAMN02745118_01418</name>
</gene>
<keyword evidence="2" id="KW-0969">Cilium</keyword>
<organism evidence="2 3">
    <name type="scientific">Selenihalanaerobacter shriftii</name>
    <dbReference type="NCBI Taxonomy" id="142842"/>
    <lineage>
        <taxon>Bacteria</taxon>
        <taxon>Bacillati</taxon>
        <taxon>Bacillota</taxon>
        <taxon>Clostridia</taxon>
        <taxon>Halanaerobiales</taxon>
        <taxon>Halobacteroidaceae</taxon>
        <taxon>Selenihalanaerobacter</taxon>
    </lineage>
</organism>
<evidence type="ECO:0000313" key="3">
    <source>
        <dbReference type="Proteomes" id="UP000190625"/>
    </source>
</evidence>
<dbReference type="InterPro" id="IPR013367">
    <property type="entry name" value="Flagellar_put"/>
</dbReference>
<dbReference type="OrthoDB" id="165650at2"/>
<evidence type="ECO:0000256" key="1">
    <source>
        <dbReference type="SAM" id="MobiDB-lite"/>
    </source>
</evidence>